<protein>
    <submittedName>
        <fullName evidence="4">Uncharacterized protein</fullName>
    </submittedName>
</protein>
<gene>
    <name evidence="4" type="ORF">PC110_g19800</name>
    <name evidence="1" type="ORF">PC113_g20362</name>
    <name evidence="2" type="ORF">PC117_g22418</name>
    <name evidence="3" type="ORF">PC118_g5737</name>
</gene>
<evidence type="ECO:0000313" key="2">
    <source>
        <dbReference type="EMBL" id="KAG2898890.1"/>
    </source>
</evidence>
<dbReference type="EMBL" id="RCMK01001232">
    <property type="protein sequence ID" value="KAG2898890.1"/>
    <property type="molecule type" value="Genomic_DNA"/>
</dbReference>
<dbReference type="Proteomes" id="UP000251314">
    <property type="component" value="Unassembled WGS sequence"/>
</dbReference>
<evidence type="ECO:0000313" key="1">
    <source>
        <dbReference type="EMBL" id="KAG2834574.1"/>
    </source>
</evidence>
<dbReference type="AlphaFoldDB" id="A0A329RKC8"/>
<evidence type="ECO:0000313" key="3">
    <source>
        <dbReference type="EMBL" id="KAG2990195.1"/>
    </source>
</evidence>
<keyword evidence="5" id="KW-1185">Reference proteome</keyword>
<dbReference type="EMBL" id="RCMG01001163">
    <property type="protein sequence ID" value="KAG2834574.1"/>
    <property type="molecule type" value="Genomic_DNA"/>
</dbReference>
<name>A0A329RKC8_9STRA</name>
<dbReference type="EMBL" id="RCML01000121">
    <property type="protein sequence ID" value="KAG2990195.1"/>
    <property type="molecule type" value="Genomic_DNA"/>
</dbReference>
<dbReference type="OrthoDB" id="2095295at2759"/>
<reference evidence="4 5" key="1">
    <citation type="submission" date="2018-01" db="EMBL/GenBank/DDBJ databases">
        <title>Draft genome of the strawberry crown rot pathogen Phytophthora cactorum.</title>
        <authorList>
            <person name="Armitage A.D."/>
            <person name="Lysoe E."/>
            <person name="Nellist C.F."/>
            <person name="Harrison R.J."/>
            <person name="Brurberg M.B."/>
        </authorList>
    </citation>
    <scope>NUCLEOTIDE SEQUENCE [LARGE SCALE GENOMIC DNA]</scope>
    <source>
        <strain evidence="4 5">10300</strain>
    </source>
</reference>
<sequence length="213" mass="24219">MQSKARRHFIGGNKSDIAWNRWPRSMLEETVTLLVCEYGLAITKGQDLETFTVDCIVPPDTDRAGATAESSLLQDVNQLRERWEESFQGEEIVWCMWANHLTCNLNRSTWGAAIAQPPPDHIACLLRASQSHLERHLEIINHSADLALNCVNAAIVDFCLLFDDMERRLDAIDNSLSRRKSIVEVIIRNALPPRNVADPLQRMENAEDAYHQD</sequence>
<reference evidence="1" key="2">
    <citation type="submission" date="2018-10" db="EMBL/GenBank/DDBJ databases">
        <title>Effector identification in a new, highly contiguous assembly of the strawberry crown rot pathogen Phytophthora cactorum.</title>
        <authorList>
            <person name="Armitage A.D."/>
            <person name="Nellist C.F."/>
            <person name="Bates H."/>
            <person name="Vickerstaff R.J."/>
            <person name="Harrison R.J."/>
        </authorList>
    </citation>
    <scope>NUCLEOTIDE SEQUENCE</scope>
    <source>
        <strain evidence="1">15-7</strain>
        <strain evidence="2">4040</strain>
        <strain evidence="3">P415</strain>
    </source>
</reference>
<evidence type="ECO:0000313" key="4">
    <source>
        <dbReference type="EMBL" id="RAW23772.1"/>
    </source>
</evidence>
<organism evidence="4 5">
    <name type="scientific">Phytophthora cactorum</name>
    <dbReference type="NCBI Taxonomy" id="29920"/>
    <lineage>
        <taxon>Eukaryota</taxon>
        <taxon>Sar</taxon>
        <taxon>Stramenopiles</taxon>
        <taxon>Oomycota</taxon>
        <taxon>Peronosporomycetes</taxon>
        <taxon>Peronosporales</taxon>
        <taxon>Peronosporaceae</taxon>
        <taxon>Phytophthora</taxon>
    </lineage>
</organism>
<evidence type="ECO:0000313" key="5">
    <source>
        <dbReference type="Proteomes" id="UP000251314"/>
    </source>
</evidence>
<dbReference type="Proteomes" id="UP000735874">
    <property type="component" value="Unassembled WGS sequence"/>
</dbReference>
<dbReference type="EMBL" id="MJFZ01000995">
    <property type="protein sequence ID" value="RAW23772.1"/>
    <property type="molecule type" value="Genomic_DNA"/>
</dbReference>
<dbReference type="Proteomes" id="UP000697107">
    <property type="component" value="Unassembled WGS sequence"/>
</dbReference>
<comment type="caution">
    <text evidence="4">The sequence shown here is derived from an EMBL/GenBank/DDBJ whole genome shotgun (WGS) entry which is preliminary data.</text>
</comment>
<accession>A0A329RKC8</accession>
<proteinExistence type="predicted"/>
<dbReference type="VEuPathDB" id="FungiDB:PC110_g19800"/>
<dbReference type="Proteomes" id="UP000736787">
    <property type="component" value="Unassembled WGS sequence"/>
</dbReference>